<dbReference type="Proteomes" id="UP000305282">
    <property type="component" value="Unassembled WGS sequence"/>
</dbReference>
<dbReference type="Pfam" id="PF12728">
    <property type="entry name" value="HTH_17"/>
    <property type="match status" value="1"/>
</dbReference>
<keyword evidence="3" id="KW-1185">Reference proteome</keyword>
<organism evidence="2 3">
    <name type="scientific">Candidatus Frankia alpina</name>
    <dbReference type="NCBI Taxonomy" id="2699483"/>
    <lineage>
        <taxon>Bacteria</taxon>
        <taxon>Bacillati</taxon>
        <taxon>Actinomycetota</taxon>
        <taxon>Actinomycetes</taxon>
        <taxon>Frankiales</taxon>
        <taxon>Frankiaceae</taxon>
        <taxon>Frankia</taxon>
    </lineage>
</organism>
<proteinExistence type="predicted"/>
<gene>
    <name evidence="2" type="ORF">E7Y31_15275</name>
</gene>
<reference evidence="2 3" key="1">
    <citation type="submission" date="2019-04" db="EMBL/GenBank/DDBJ databases">
        <title>Draft genome sequences for three unisolated Alnus-infective Frankia Sp+ strains, AgTrS, AiOr and AvVan, the first sequenced Frankia strains able to sporulate in-planta.</title>
        <authorList>
            <person name="Bethencourt L."/>
            <person name="Vautrin F."/>
            <person name="Taib N."/>
            <person name="Dubost A."/>
            <person name="Castro-Garcia L."/>
            <person name="Imbaud O."/>
            <person name="Abrouk D."/>
            <person name="Fournier P."/>
            <person name="Briolay J."/>
            <person name="Nguyen A."/>
            <person name="Normand P."/>
            <person name="Fernandez M.P."/>
            <person name="Brochier-Armanet C."/>
            <person name="Herrera-Belaroussi A."/>
        </authorList>
    </citation>
    <scope>NUCLEOTIDE SEQUENCE [LARGE SCALE GENOMIC DNA]</scope>
    <source>
        <strain evidence="2 3">AvVan</strain>
    </source>
</reference>
<dbReference type="RefSeq" id="WP_136448712.1">
    <property type="nucleotide sequence ID" value="NZ_SSXH01000398.1"/>
</dbReference>
<evidence type="ECO:0000259" key="1">
    <source>
        <dbReference type="Pfam" id="PF12728"/>
    </source>
</evidence>
<accession>A0A4S5EIA3</accession>
<name>A0A4S5EIA3_9ACTN</name>
<dbReference type="OrthoDB" id="4559092at2"/>
<evidence type="ECO:0000313" key="2">
    <source>
        <dbReference type="EMBL" id="THJ71583.1"/>
    </source>
</evidence>
<evidence type="ECO:0000313" key="3">
    <source>
        <dbReference type="Proteomes" id="UP000305282"/>
    </source>
</evidence>
<dbReference type="AlphaFoldDB" id="A0A4S5EIA3"/>
<dbReference type="InterPro" id="IPR041657">
    <property type="entry name" value="HTH_17"/>
</dbReference>
<dbReference type="EMBL" id="SSXH01000398">
    <property type="protein sequence ID" value="THJ71583.1"/>
    <property type="molecule type" value="Genomic_DNA"/>
</dbReference>
<protein>
    <submittedName>
        <fullName evidence="2">Helix-turn-helix domain-containing protein</fullName>
    </submittedName>
</protein>
<sequence>MTDSAMVNPAGDPLAGLKPLISVETAAEILGFSRAAAYRYTKSGALPCRRVGGRVYVITAALRVLLTPDVPPAVTE</sequence>
<feature type="domain" description="Helix-turn-helix" evidence="1">
    <location>
        <begin position="21"/>
        <end position="63"/>
    </location>
</feature>
<comment type="caution">
    <text evidence="2">The sequence shown here is derived from an EMBL/GenBank/DDBJ whole genome shotgun (WGS) entry which is preliminary data.</text>
</comment>